<dbReference type="InterPro" id="IPR046341">
    <property type="entry name" value="SET_dom_sf"/>
</dbReference>
<reference evidence="3 4" key="1">
    <citation type="submission" date="2021-11" db="EMBL/GenBank/DDBJ databases">
        <title>Black yeast isolated from Biological Soil Crust.</title>
        <authorList>
            <person name="Kurbessoian T."/>
        </authorList>
    </citation>
    <scope>NUCLEOTIDE SEQUENCE [LARGE SCALE GENOMIC DNA]</scope>
    <source>
        <strain evidence="3 4">CCFEE 5522</strain>
    </source>
</reference>
<dbReference type="SUPFAM" id="SSF82199">
    <property type="entry name" value="SET domain"/>
    <property type="match status" value="1"/>
</dbReference>
<feature type="region of interest" description="Disordered" evidence="1">
    <location>
        <begin position="83"/>
        <end position="104"/>
    </location>
</feature>
<dbReference type="Gene3D" id="2.170.270.10">
    <property type="entry name" value="SET domain"/>
    <property type="match status" value="1"/>
</dbReference>
<dbReference type="Pfam" id="PF00856">
    <property type="entry name" value="SET"/>
    <property type="match status" value="1"/>
</dbReference>
<sequence>MATLARLWYVEKTATRGSALVARRNIDRGDLILEEPPLLKLPPVPEDMIDHDRFLTANQPHNGSATVEAAILKMSDSQKADMMKLQRQPGNDRANHGRNERANHGRNDVSIVATNAFTHHIKDENGFDVGMPCVYNNISRTNHSCEPNAVVSWHPRKQRGTLHAIAQIPAKTEITVDYMADEKSCLRSSAQRNVDLQLHYGFTCTCTACHLNGAVNAPNDALRATALQEFNAPIYFVIDTVLGHPLASDEATRRTQMGHLDRYIDALNQLGLKDWKVAEAYEARAKLHEQGLSICKARLRQATVQGRAPTVNDHALWAAEDWRRAMWTNMRCSGEEHESVDIDSANVVRLQLVAAKLRSPTIPQGFP</sequence>
<accession>A0AAV9JE03</accession>
<evidence type="ECO:0000313" key="3">
    <source>
        <dbReference type="EMBL" id="KAK4543236.1"/>
    </source>
</evidence>
<feature type="compositionally biased region" description="Basic and acidic residues" evidence="1">
    <location>
        <begin position="93"/>
        <end position="104"/>
    </location>
</feature>
<dbReference type="SMART" id="SM00317">
    <property type="entry name" value="SET"/>
    <property type="match status" value="1"/>
</dbReference>
<comment type="caution">
    <text evidence="3">The sequence shown here is derived from an EMBL/GenBank/DDBJ whole genome shotgun (WGS) entry which is preliminary data.</text>
</comment>
<evidence type="ECO:0000313" key="4">
    <source>
        <dbReference type="Proteomes" id="UP001324427"/>
    </source>
</evidence>
<dbReference type="PANTHER" id="PTHR47332">
    <property type="entry name" value="SET DOMAIN-CONTAINING PROTEIN 5"/>
    <property type="match status" value="1"/>
</dbReference>
<dbReference type="PANTHER" id="PTHR47332:SF4">
    <property type="entry name" value="SET DOMAIN-CONTAINING PROTEIN 5"/>
    <property type="match status" value="1"/>
</dbReference>
<protein>
    <recommendedName>
        <fullName evidence="2">SET domain-containing protein</fullName>
    </recommendedName>
</protein>
<proteinExistence type="predicted"/>
<evidence type="ECO:0000259" key="2">
    <source>
        <dbReference type="PROSITE" id="PS50280"/>
    </source>
</evidence>
<gene>
    <name evidence="3" type="ORF">LTR36_005786</name>
</gene>
<dbReference type="CDD" id="cd20071">
    <property type="entry name" value="SET_SMYD"/>
    <property type="match status" value="1"/>
</dbReference>
<dbReference type="InterPro" id="IPR053185">
    <property type="entry name" value="SET_domain_protein"/>
</dbReference>
<dbReference type="Proteomes" id="UP001324427">
    <property type="component" value="Unassembled WGS sequence"/>
</dbReference>
<name>A0AAV9JE03_9PEZI</name>
<dbReference type="AlphaFoldDB" id="A0AAV9JE03"/>
<keyword evidence="4" id="KW-1185">Reference proteome</keyword>
<evidence type="ECO:0000256" key="1">
    <source>
        <dbReference type="SAM" id="MobiDB-lite"/>
    </source>
</evidence>
<feature type="domain" description="SET" evidence="2">
    <location>
        <begin position="6"/>
        <end position="179"/>
    </location>
</feature>
<organism evidence="3 4">
    <name type="scientific">Oleoguttula mirabilis</name>
    <dbReference type="NCBI Taxonomy" id="1507867"/>
    <lineage>
        <taxon>Eukaryota</taxon>
        <taxon>Fungi</taxon>
        <taxon>Dikarya</taxon>
        <taxon>Ascomycota</taxon>
        <taxon>Pezizomycotina</taxon>
        <taxon>Dothideomycetes</taxon>
        <taxon>Dothideomycetidae</taxon>
        <taxon>Mycosphaerellales</taxon>
        <taxon>Teratosphaeriaceae</taxon>
        <taxon>Oleoguttula</taxon>
    </lineage>
</organism>
<dbReference type="PROSITE" id="PS50280">
    <property type="entry name" value="SET"/>
    <property type="match status" value="1"/>
</dbReference>
<dbReference type="InterPro" id="IPR001214">
    <property type="entry name" value="SET_dom"/>
</dbReference>
<dbReference type="EMBL" id="JAVFHQ010000034">
    <property type="protein sequence ID" value="KAK4543236.1"/>
    <property type="molecule type" value="Genomic_DNA"/>
</dbReference>